<evidence type="ECO:0000256" key="8">
    <source>
        <dbReference type="PROSITE-ProRule" id="PRU00433"/>
    </source>
</evidence>
<proteinExistence type="predicted"/>
<dbReference type="GO" id="GO:0020037">
    <property type="term" value="F:heme binding"/>
    <property type="evidence" value="ECO:0007669"/>
    <property type="project" value="InterPro"/>
</dbReference>
<feature type="compositionally biased region" description="Basic and acidic residues" evidence="9">
    <location>
        <begin position="164"/>
        <end position="174"/>
    </location>
</feature>
<dbReference type="InterPro" id="IPR009056">
    <property type="entry name" value="Cyt_c-like_dom"/>
</dbReference>
<dbReference type="GO" id="GO:0005506">
    <property type="term" value="F:iron ion binding"/>
    <property type="evidence" value="ECO:0007669"/>
    <property type="project" value="InterPro"/>
</dbReference>
<evidence type="ECO:0000313" key="12">
    <source>
        <dbReference type="Proteomes" id="UP000186364"/>
    </source>
</evidence>
<dbReference type="PROSITE" id="PS51007">
    <property type="entry name" value="CYTC"/>
    <property type="match status" value="1"/>
</dbReference>
<accession>A0A1Q9ARB6</accession>
<dbReference type="InterPro" id="IPR036909">
    <property type="entry name" value="Cyt_c-like_dom_sf"/>
</dbReference>
<dbReference type="AlphaFoldDB" id="A0A1Q9ARB6"/>
<dbReference type="PRINTS" id="PR00605">
    <property type="entry name" value="CYTCHROMECIC"/>
</dbReference>
<feature type="domain" description="Cytochrome c" evidence="10">
    <location>
        <begin position="74"/>
        <end position="153"/>
    </location>
</feature>
<keyword evidence="4" id="KW-0679">Respiratory chain</keyword>
<keyword evidence="3 8" id="KW-0349">Heme</keyword>
<evidence type="ECO:0000256" key="3">
    <source>
        <dbReference type="ARBA" id="ARBA00022617"/>
    </source>
</evidence>
<keyword evidence="12" id="KW-1185">Reference proteome</keyword>
<dbReference type="Proteomes" id="UP000186364">
    <property type="component" value="Unassembled WGS sequence"/>
</dbReference>
<protein>
    <submittedName>
        <fullName evidence="11">Cytochrome C oxidase subunit III</fullName>
    </submittedName>
</protein>
<gene>
    <name evidence="11" type="ORF">BJF93_13905</name>
</gene>
<dbReference type="Pfam" id="PF13442">
    <property type="entry name" value="Cytochrome_CBB3"/>
    <property type="match status" value="1"/>
</dbReference>
<keyword evidence="6" id="KW-0249">Electron transport</keyword>
<evidence type="ECO:0000259" key="10">
    <source>
        <dbReference type="PROSITE" id="PS51007"/>
    </source>
</evidence>
<keyword evidence="2" id="KW-0813">Transport</keyword>
<dbReference type="EMBL" id="MKIP01000059">
    <property type="protein sequence ID" value="OLP57928.1"/>
    <property type="molecule type" value="Genomic_DNA"/>
</dbReference>
<organism evidence="11 12">
    <name type="scientific">Xaviernesmea oryzae</name>
    <dbReference type="NCBI Taxonomy" id="464029"/>
    <lineage>
        <taxon>Bacteria</taxon>
        <taxon>Pseudomonadati</taxon>
        <taxon>Pseudomonadota</taxon>
        <taxon>Alphaproteobacteria</taxon>
        <taxon>Hyphomicrobiales</taxon>
        <taxon>Rhizobiaceae</taxon>
        <taxon>Rhizobium/Agrobacterium group</taxon>
        <taxon>Xaviernesmea</taxon>
    </lineage>
</organism>
<feature type="region of interest" description="Disordered" evidence="9">
    <location>
        <begin position="161"/>
        <end position="198"/>
    </location>
</feature>
<comment type="cofactor">
    <cofactor evidence="1">
        <name>heme c</name>
        <dbReference type="ChEBI" id="CHEBI:61717"/>
    </cofactor>
</comment>
<dbReference type="Gene3D" id="1.10.760.10">
    <property type="entry name" value="Cytochrome c-like domain"/>
    <property type="match status" value="1"/>
</dbReference>
<dbReference type="GO" id="GO:0009055">
    <property type="term" value="F:electron transfer activity"/>
    <property type="evidence" value="ECO:0007669"/>
    <property type="project" value="InterPro"/>
</dbReference>
<sequence>MERLGSIKLRIAAGAGAAIALAVGLAYMRVPRQYRPDPPFTAALDQFRLMPNGISGTPPEAYFAAGKPYEKTAFDLSQGKRLYSWFGCAACHGAEGTGGKGPSFVDGWWLYGPSMASIVGSIRDGRPHGMPAFKSRMTSDEIWQLAGYIKALGAYSASVNAPGRNDDKLGRPAENRAPAAIVFDQGPTPMHPDQGPTP</sequence>
<dbReference type="OrthoDB" id="9811281at2"/>
<keyword evidence="7 8" id="KW-0408">Iron</keyword>
<dbReference type="SUPFAM" id="SSF46626">
    <property type="entry name" value="Cytochrome c"/>
    <property type="match status" value="1"/>
</dbReference>
<evidence type="ECO:0000256" key="6">
    <source>
        <dbReference type="ARBA" id="ARBA00022982"/>
    </source>
</evidence>
<reference evidence="11 12" key="1">
    <citation type="submission" date="2016-09" db="EMBL/GenBank/DDBJ databases">
        <title>Rhizobium sp. nov., a novel species isolated from the rice rhizosphere.</title>
        <authorList>
            <person name="Zhao J."/>
            <person name="Zhang X."/>
        </authorList>
    </citation>
    <scope>NUCLEOTIDE SEQUENCE [LARGE SCALE GENOMIC DNA]</scope>
    <source>
        <strain evidence="11 12">1.7048</strain>
    </source>
</reference>
<dbReference type="InterPro" id="IPR008168">
    <property type="entry name" value="Cyt_C_IC"/>
</dbReference>
<evidence type="ECO:0000256" key="2">
    <source>
        <dbReference type="ARBA" id="ARBA00022448"/>
    </source>
</evidence>
<evidence type="ECO:0000256" key="1">
    <source>
        <dbReference type="ARBA" id="ARBA00001926"/>
    </source>
</evidence>
<evidence type="ECO:0000256" key="7">
    <source>
        <dbReference type="ARBA" id="ARBA00023004"/>
    </source>
</evidence>
<keyword evidence="5 8" id="KW-0479">Metal-binding</keyword>
<comment type="caution">
    <text evidence="11">The sequence shown here is derived from an EMBL/GenBank/DDBJ whole genome shotgun (WGS) entry which is preliminary data.</text>
</comment>
<evidence type="ECO:0000256" key="5">
    <source>
        <dbReference type="ARBA" id="ARBA00022723"/>
    </source>
</evidence>
<evidence type="ECO:0000313" key="11">
    <source>
        <dbReference type="EMBL" id="OLP57928.1"/>
    </source>
</evidence>
<evidence type="ECO:0000256" key="9">
    <source>
        <dbReference type="SAM" id="MobiDB-lite"/>
    </source>
</evidence>
<name>A0A1Q9ARB6_9HYPH</name>
<evidence type="ECO:0000256" key="4">
    <source>
        <dbReference type="ARBA" id="ARBA00022660"/>
    </source>
</evidence>